<dbReference type="InterPro" id="IPR035990">
    <property type="entry name" value="TIM_sf"/>
</dbReference>
<keyword evidence="4 6" id="KW-0324">Glycolysis</keyword>
<evidence type="ECO:0000256" key="7">
    <source>
        <dbReference type="RuleBase" id="RU363013"/>
    </source>
</evidence>
<dbReference type="HAMAP" id="MF_00147_B">
    <property type="entry name" value="TIM_B"/>
    <property type="match status" value="1"/>
</dbReference>
<dbReference type="PROSITE" id="PS00171">
    <property type="entry name" value="TIM_1"/>
    <property type="match status" value="1"/>
</dbReference>
<dbReference type="Proteomes" id="UP001174196">
    <property type="component" value="Unassembled WGS sequence"/>
</dbReference>
<keyword evidence="3 6" id="KW-0963">Cytoplasm</keyword>
<feature type="active site" description="Electrophile" evidence="6">
    <location>
        <position position="94"/>
    </location>
</feature>
<evidence type="ECO:0000256" key="5">
    <source>
        <dbReference type="ARBA" id="ARBA00023235"/>
    </source>
</evidence>
<dbReference type="NCBIfam" id="TIGR00419">
    <property type="entry name" value="tim"/>
    <property type="match status" value="1"/>
</dbReference>
<evidence type="ECO:0000313" key="8">
    <source>
        <dbReference type="EMBL" id="MDN4594324.1"/>
    </source>
</evidence>
<dbReference type="InterPro" id="IPR022896">
    <property type="entry name" value="TrioseP_Isoase_bac/euk"/>
</dbReference>
<comment type="function">
    <text evidence="6">Involved in the gluconeogenesis. Catalyzes stereospecifically the conversion of dihydroxyacetone phosphate (DHAP) to D-glyceraldehyde-3-phosphate (G3P).</text>
</comment>
<comment type="pathway">
    <text evidence="6 7">Carbohydrate degradation; glycolysis; D-glyceraldehyde 3-phosphate from glycerone phosphate: step 1/1.</text>
</comment>
<name>A0ABT8INF5_9BACL</name>
<comment type="subunit">
    <text evidence="6 7">Homodimer.</text>
</comment>
<comment type="pathway">
    <text evidence="6 7">Carbohydrate biosynthesis; gluconeogenesis.</text>
</comment>
<keyword evidence="5 6" id="KW-0413">Isomerase</keyword>
<evidence type="ECO:0000256" key="1">
    <source>
        <dbReference type="ARBA" id="ARBA00007422"/>
    </source>
</evidence>
<feature type="binding site" evidence="6">
    <location>
        <begin position="9"/>
        <end position="11"/>
    </location>
    <ligand>
        <name>substrate</name>
    </ligand>
</feature>
<dbReference type="Pfam" id="PF00121">
    <property type="entry name" value="TIM"/>
    <property type="match status" value="1"/>
</dbReference>
<comment type="similarity">
    <text evidence="1 6 7">Belongs to the triosephosphate isomerase family.</text>
</comment>
<evidence type="ECO:0000256" key="6">
    <source>
        <dbReference type="HAMAP-Rule" id="MF_00147"/>
    </source>
</evidence>
<comment type="caution">
    <text evidence="8">The sequence shown here is derived from an EMBL/GenBank/DDBJ whole genome shotgun (WGS) entry which is preliminary data.</text>
</comment>
<feature type="binding site" evidence="6">
    <location>
        <position position="212"/>
    </location>
    <ligand>
        <name>substrate</name>
    </ligand>
</feature>
<dbReference type="RefSeq" id="WP_301238999.1">
    <property type="nucleotide sequence ID" value="NZ_JANRHH010000037.1"/>
</dbReference>
<dbReference type="SUPFAM" id="SSF51351">
    <property type="entry name" value="Triosephosphate isomerase (TIM)"/>
    <property type="match status" value="1"/>
</dbReference>
<dbReference type="InterPro" id="IPR013785">
    <property type="entry name" value="Aldolase_TIM"/>
</dbReference>
<protein>
    <recommendedName>
        <fullName evidence="6 7">Triosephosphate isomerase</fullName>
        <shortName evidence="6">TIM</shortName>
        <shortName evidence="6">TPI</shortName>
        <ecNumber evidence="6 7">5.3.1.1</ecNumber>
    </recommendedName>
    <alternativeName>
        <fullName evidence="6">Triose-phosphate isomerase</fullName>
    </alternativeName>
</protein>
<evidence type="ECO:0000256" key="2">
    <source>
        <dbReference type="ARBA" id="ARBA00022432"/>
    </source>
</evidence>
<dbReference type="EC" id="5.3.1.1" evidence="6 7"/>
<feature type="active site" description="Proton acceptor" evidence="6">
    <location>
        <position position="166"/>
    </location>
</feature>
<gene>
    <name evidence="6 8" type="primary">tpiA</name>
    <name evidence="8" type="ORF">NWF35_10510</name>
</gene>
<keyword evidence="2 6" id="KW-0312">Gluconeogenesis</keyword>
<comment type="subcellular location">
    <subcellularLocation>
        <location evidence="6 7">Cytoplasm</location>
    </subcellularLocation>
</comment>
<evidence type="ECO:0000313" key="9">
    <source>
        <dbReference type="Proteomes" id="UP001174196"/>
    </source>
</evidence>
<evidence type="ECO:0000256" key="4">
    <source>
        <dbReference type="ARBA" id="ARBA00023152"/>
    </source>
</evidence>
<sequence>MRKPVIAGNWKMHKTSAEALAFFRALKASKETKDVETVICAPFTALPALVEAAKDSGIGIGAQNMHWEEKGAFTGEISPVMLKDLGVQYVILGHSERRSYFAETDETVNKKVHAAFAHELIPIICVGETLEEREAGQTKQVVGQQVEKALAGLSSEQVKRVIIAYEPVWAIGSGKASTADDAQEVIGFIRKMVANQYDQQVANEVRIQYGGSVKPDNIGAFLDQPDIDGALVGGASLEPESFDRLVTASVRGDLA</sequence>
<organism evidence="8 9">
    <name type="scientific">Polycladomyces subterraneus</name>
    <dbReference type="NCBI Taxonomy" id="1016997"/>
    <lineage>
        <taxon>Bacteria</taxon>
        <taxon>Bacillati</taxon>
        <taxon>Bacillota</taxon>
        <taxon>Bacilli</taxon>
        <taxon>Bacillales</taxon>
        <taxon>Thermoactinomycetaceae</taxon>
        <taxon>Polycladomyces</taxon>
    </lineage>
</organism>
<feature type="binding site" evidence="6">
    <location>
        <position position="172"/>
    </location>
    <ligand>
        <name>substrate</name>
    </ligand>
</feature>
<dbReference type="PROSITE" id="PS51440">
    <property type="entry name" value="TIM_2"/>
    <property type="match status" value="1"/>
</dbReference>
<dbReference type="PANTHER" id="PTHR21139:SF42">
    <property type="entry name" value="TRIOSEPHOSPHATE ISOMERASE"/>
    <property type="match status" value="1"/>
</dbReference>
<dbReference type="PANTHER" id="PTHR21139">
    <property type="entry name" value="TRIOSEPHOSPHATE ISOMERASE"/>
    <property type="match status" value="1"/>
</dbReference>
<comment type="catalytic activity">
    <reaction evidence="6 7">
        <text>D-glyceraldehyde 3-phosphate = dihydroxyacetone phosphate</text>
        <dbReference type="Rhea" id="RHEA:18585"/>
        <dbReference type="ChEBI" id="CHEBI:57642"/>
        <dbReference type="ChEBI" id="CHEBI:59776"/>
        <dbReference type="EC" id="5.3.1.1"/>
    </reaction>
</comment>
<dbReference type="InterPro" id="IPR000652">
    <property type="entry name" value="Triosephosphate_isomerase"/>
</dbReference>
<dbReference type="GO" id="GO:0004807">
    <property type="term" value="F:triose-phosphate isomerase activity"/>
    <property type="evidence" value="ECO:0007669"/>
    <property type="project" value="UniProtKB-EC"/>
</dbReference>
<accession>A0ABT8INF5</accession>
<proteinExistence type="inferred from homology"/>
<evidence type="ECO:0000256" key="3">
    <source>
        <dbReference type="ARBA" id="ARBA00022490"/>
    </source>
</evidence>
<dbReference type="EMBL" id="JANRHH010000037">
    <property type="protein sequence ID" value="MDN4594324.1"/>
    <property type="molecule type" value="Genomic_DNA"/>
</dbReference>
<dbReference type="Gene3D" id="3.20.20.70">
    <property type="entry name" value="Aldolase class I"/>
    <property type="match status" value="1"/>
</dbReference>
<dbReference type="InterPro" id="IPR020861">
    <property type="entry name" value="Triosephosphate_isomerase_AS"/>
</dbReference>
<feature type="binding site" evidence="6">
    <location>
        <begin position="233"/>
        <end position="234"/>
    </location>
    <ligand>
        <name>substrate</name>
    </ligand>
</feature>
<reference evidence="8" key="1">
    <citation type="submission" date="2022-08" db="EMBL/GenBank/DDBJ databases">
        <title>Polycladomyces zharkentsis sp. nov., a novel thermophilic CMC and starch-degrading bacterium isolated from a geothermal spring in Kazakhstan.</title>
        <authorList>
            <person name="Mashzhan A."/>
            <person name="Kistaubaeva A."/>
            <person name="Javier-Lopez R."/>
            <person name="Birkeland N.-K."/>
        </authorList>
    </citation>
    <scope>NUCLEOTIDE SEQUENCE</scope>
    <source>
        <strain evidence="8">KSR 13</strain>
    </source>
</reference>
<dbReference type="CDD" id="cd00311">
    <property type="entry name" value="TIM"/>
    <property type="match status" value="1"/>
</dbReference>
<keyword evidence="9" id="KW-1185">Reference proteome</keyword>